<accession>A0A192D7L2</accession>
<dbReference type="AlphaFoldDB" id="A0A192D7L2"/>
<dbReference type="STRING" id="1112.A9D12_13270"/>
<feature type="chain" id="PRO_5008251859" description="Aspartate-semialdehyde dehydrogenase" evidence="1">
    <location>
        <begin position="23"/>
        <end position="190"/>
    </location>
</feature>
<reference evidence="2 3" key="1">
    <citation type="submission" date="2016-05" db="EMBL/GenBank/DDBJ databases">
        <title>Compelete Genome Sequence of Bacteriochlorophyll-Synthesizing Bacterium Porphyrobacter neustonensis DSM 9434.</title>
        <authorList>
            <person name="Shi X.-L."/>
            <person name="Wu Y.-H."/>
            <person name="Cheng H."/>
            <person name="Xu L."/>
            <person name="Zhang X.-Q."/>
            <person name="Wang C.-S."/>
            <person name="Xu X.-W."/>
        </authorList>
    </citation>
    <scope>NUCLEOTIDE SEQUENCE [LARGE SCALE GENOMIC DNA]</scope>
    <source>
        <strain evidence="2 3">DSM 9434</strain>
    </source>
</reference>
<proteinExistence type="predicted"/>
<name>A0A192D7L2_9SPHN</name>
<evidence type="ECO:0008006" key="4">
    <source>
        <dbReference type="Google" id="ProtNLM"/>
    </source>
</evidence>
<keyword evidence="3" id="KW-1185">Reference proteome</keyword>
<keyword evidence="1" id="KW-0732">Signal</keyword>
<organism evidence="2 3">
    <name type="scientific">Erythrobacter neustonensis</name>
    <dbReference type="NCBI Taxonomy" id="1112"/>
    <lineage>
        <taxon>Bacteria</taxon>
        <taxon>Pseudomonadati</taxon>
        <taxon>Pseudomonadota</taxon>
        <taxon>Alphaproteobacteria</taxon>
        <taxon>Sphingomonadales</taxon>
        <taxon>Erythrobacteraceae</taxon>
        <taxon>Erythrobacter/Porphyrobacter group</taxon>
        <taxon>Erythrobacter</taxon>
    </lineage>
</organism>
<feature type="signal peptide" evidence="1">
    <location>
        <begin position="1"/>
        <end position="22"/>
    </location>
</feature>
<dbReference type="RefSeq" id="WP_068352625.1">
    <property type="nucleotide sequence ID" value="NZ_CP016033.1"/>
</dbReference>
<evidence type="ECO:0000256" key="1">
    <source>
        <dbReference type="SAM" id="SignalP"/>
    </source>
</evidence>
<dbReference type="EMBL" id="CP016033">
    <property type="protein sequence ID" value="ANK13759.1"/>
    <property type="molecule type" value="Genomic_DNA"/>
</dbReference>
<dbReference type="Proteomes" id="UP000078263">
    <property type="component" value="Chromosome"/>
</dbReference>
<evidence type="ECO:0000313" key="3">
    <source>
        <dbReference type="Proteomes" id="UP000078263"/>
    </source>
</evidence>
<sequence>MIQLWRLMAVAAALAIAGCDSGDVPNPADKRAPESQSAPLSDNAVELRADGVAAASESFYFAAGQTEVEAALVKALGPVQRSGENPECGAGPITFTDFAGGLTAHFQEGRLVGWNWHAPRDGDAASKGVIRLPGAVQVGTARSEVEAARGFAKVEASTLGEEFALGPKIGGFIAGDKVEMLYAGTQCFFR</sequence>
<gene>
    <name evidence="2" type="ORF">A9D12_13270</name>
</gene>
<dbReference type="KEGG" id="pns:A9D12_13270"/>
<dbReference type="PROSITE" id="PS51257">
    <property type="entry name" value="PROKAR_LIPOPROTEIN"/>
    <property type="match status" value="1"/>
</dbReference>
<evidence type="ECO:0000313" key="2">
    <source>
        <dbReference type="EMBL" id="ANK13759.1"/>
    </source>
</evidence>
<protein>
    <recommendedName>
        <fullName evidence="4">Aspartate-semialdehyde dehydrogenase</fullName>
    </recommendedName>
</protein>